<feature type="domain" description="PH" evidence="2">
    <location>
        <begin position="40"/>
        <end position="132"/>
    </location>
</feature>
<feature type="region of interest" description="Disordered" evidence="1">
    <location>
        <begin position="153"/>
        <end position="177"/>
    </location>
</feature>
<name>A0ABY7F2Q6_MYAAR</name>
<proteinExistence type="predicted"/>
<dbReference type="SMART" id="SM00233">
    <property type="entry name" value="PH"/>
    <property type="match status" value="1"/>
</dbReference>
<keyword evidence="4" id="KW-1185">Reference proteome</keyword>
<reference evidence="3" key="1">
    <citation type="submission" date="2022-11" db="EMBL/GenBank/DDBJ databases">
        <title>Centuries of genome instability and evolution in soft-shell clam transmissible cancer (bioRxiv).</title>
        <authorList>
            <person name="Hart S.F.M."/>
            <person name="Yonemitsu M.A."/>
            <person name="Giersch R.M."/>
            <person name="Beal B.F."/>
            <person name="Arriagada G."/>
            <person name="Davis B.W."/>
            <person name="Ostrander E.A."/>
            <person name="Goff S.P."/>
            <person name="Metzger M.J."/>
        </authorList>
    </citation>
    <scope>NUCLEOTIDE SEQUENCE</scope>
    <source>
        <strain evidence="3">MELC-2E11</strain>
        <tissue evidence="3">Siphon/mantle</tissue>
    </source>
</reference>
<evidence type="ECO:0000259" key="2">
    <source>
        <dbReference type="PROSITE" id="PS50003"/>
    </source>
</evidence>
<evidence type="ECO:0000313" key="4">
    <source>
        <dbReference type="Proteomes" id="UP001164746"/>
    </source>
</evidence>
<dbReference type="Proteomes" id="UP001164746">
    <property type="component" value="Chromosome 9"/>
</dbReference>
<organism evidence="3 4">
    <name type="scientific">Mya arenaria</name>
    <name type="common">Soft-shell clam</name>
    <dbReference type="NCBI Taxonomy" id="6604"/>
    <lineage>
        <taxon>Eukaryota</taxon>
        <taxon>Metazoa</taxon>
        <taxon>Spiralia</taxon>
        <taxon>Lophotrochozoa</taxon>
        <taxon>Mollusca</taxon>
        <taxon>Bivalvia</taxon>
        <taxon>Autobranchia</taxon>
        <taxon>Heteroconchia</taxon>
        <taxon>Euheterodonta</taxon>
        <taxon>Imparidentia</taxon>
        <taxon>Neoheterodontei</taxon>
        <taxon>Myida</taxon>
        <taxon>Myoidea</taxon>
        <taxon>Myidae</taxon>
        <taxon>Mya</taxon>
    </lineage>
</organism>
<accession>A0ABY7F2Q6</accession>
<evidence type="ECO:0000313" key="3">
    <source>
        <dbReference type="EMBL" id="WAR15357.1"/>
    </source>
</evidence>
<dbReference type="PROSITE" id="PS50003">
    <property type="entry name" value="PH_DOMAIN"/>
    <property type="match status" value="1"/>
</dbReference>
<protein>
    <recommendedName>
        <fullName evidence="2">PH domain-containing protein</fullName>
    </recommendedName>
</protein>
<dbReference type="Gene3D" id="2.30.29.30">
    <property type="entry name" value="Pleckstrin-homology domain (PH domain)/Phosphotyrosine-binding domain (PTB)"/>
    <property type="match status" value="1"/>
</dbReference>
<feature type="compositionally biased region" description="Acidic residues" evidence="1">
    <location>
        <begin position="158"/>
        <end position="170"/>
    </location>
</feature>
<dbReference type="InterPro" id="IPR001849">
    <property type="entry name" value="PH_domain"/>
</dbReference>
<dbReference type="EMBL" id="CP111020">
    <property type="protein sequence ID" value="WAR15357.1"/>
    <property type="molecule type" value="Genomic_DNA"/>
</dbReference>
<dbReference type="InterPro" id="IPR011993">
    <property type="entry name" value="PH-like_dom_sf"/>
</dbReference>
<gene>
    <name evidence="3" type="ORF">MAR_005462</name>
</gene>
<sequence length="202" mass="23440">MFSPSMEQHNTNELRHIGAQELMSIFRTSHGETVRLKVHRNPIQDILHTRQWHHFFLVVANNSVHIFDDEDSKDAKIVFHVKDIKSVEVYEEMEPRIVQVLFNDPNRESLMFKCVSIKSRQTWCSVIRKSMEDTKLRDSGCISRQYSSTASWLSTSEAGEEDGNIDFDPEWDGKPASTETEVSIGAYRTEVTVKKEIFPSRY</sequence>
<evidence type="ECO:0000256" key="1">
    <source>
        <dbReference type="SAM" id="MobiDB-lite"/>
    </source>
</evidence>
<dbReference type="SUPFAM" id="SSF50729">
    <property type="entry name" value="PH domain-like"/>
    <property type="match status" value="1"/>
</dbReference>
<dbReference type="Pfam" id="PF00169">
    <property type="entry name" value="PH"/>
    <property type="match status" value="1"/>
</dbReference>